<dbReference type="EMBL" id="CP090892">
    <property type="protein sequence ID" value="ULU08222.1"/>
    <property type="molecule type" value="Genomic_DNA"/>
</dbReference>
<name>A0AAE9IWM4_CAEBR</name>
<evidence type="ECO:0000313" key="2">
    <source>
        <dbReference type="Proteomes" id="UP000827892"/>
    </source>
</evidence>
<protein>
    <submittedName>
        <fullName evidence="1">Uncharacterized protein</fullName>
    </submittedName>
</protein>
<reference evidence="1 2" key="1">
    <citation type="submission" date="2022-05" db="EMBL/GenBank/DDBJ databases">
        <title>Chromosome-level reference genomes for two strains of Caenorhabditis briggsae: an improved platform for comparative genomics.</title>
        <authorList>
            <person name="Stevens L."/>
            <person name="Andersen E.C."/>
        </authorList>
    </citation>
    <scope>NUCLEOTIDE SEQUENCE [LARGE SCALE GENOMIC DNA]</scope>
    <source>
        <strain evidence="1">QX1410_ONT</strain>
        <tissue evidence="1">Whole-organism</tissue>
    </source>
</reference>
<accession>A0AAE9IWM4</accession>
<evidence type="ECO:0000313" key="1">
    <source>
        <dbReference type="EMBL" id="ULU08222.1"/>
    </source>
</evidence>
<dbReference type="Proteomes" id="UP000827892">
    <property type="component" value="Chromosome II"/>
</dbReference>
<organism evidence="1 2">
    <name type="scientific">Caenorhabditis briggsae</name>
    <dbReference type="NCBI Taxonomy" id="6238"/>
    <lineage>
        <taxon>Eukaryota</taxon>
        <taxon>Metazoa</taxon>
        <taxon>Ecdysozoa</taxon>
        <taxon>Nematoda</taxon>
        <taxon>Chromadorea</taxon>
        <taxon>Rhabditida</taxon>
        <taxon>Rhabditina</taxon>
        <taxon>Rhabditomorpha</taxon>
        <taxon>Rhabditoidea</taxon>
        <taxon>Rhabditidae</taxon>
        <taxon>Peloderinae</taxon>
        <taxon>Caenorhabditis</taxon>
    </lineage>
</organism>
<sequence length="95" mass="10863">MIKRLASECSAGPQSLVQIIMSNQNMPTNPNMITATLVSPLALINIAKSNSQYLNEVNYQNIDDVIEIYIFQVLGRRKAKRRKATYEMRKPHGRR</sequence>
<gene>
    <name evidence="1" type="ORF">L3Y34_019387</name>
</gene>
<proteinExistence type="predicted"/>
<dbReference type="AlphaFoldDB" id="A0AAE9IWM4"/>